<keyword evidence="1 4" id="KW-0479">Metal-binding</keyword>
<dbReference type="InterPro" id="IPR032378">
    <property type="entry name" value="ZC3H15/TMA46_C"/>
</dbReference>
<feature type="domain" description="C3H1-type" evidence="6">
    <location>
        <begin position="171"/>
        <end position="209"/>
    </location>
</feature>
<dbReference type="Pfam" id="PF00642">
    <property type="entry name" value="zf-CCCH"/>
    <property type="match status" value="1"/>
</dbReference>
<dbReference type="Proteomes" id="UP000076078">
    <property type="component" value="Unassembled WGS sequence"/>
</dbReference>
<comment type="caution">
    <text evidence="7">The sequence shown here is derived from an EMBL/GenBank/DDBJ whole genome shotgun (WGS) entry which is preliminary data.</text>
</comment>
<dbReference type="GO" id="GO:0002181">
    <property type="term" value="P:cytoplasmic translation"/>
    <property type="evidence" value="ECO:0007669"/>
    <property type="project" value="TreeGrafter"/>
</dbReference>
<dbReference type="OrthoDB" id="278280at2759"/>
<feature type="region of interest" description="Disordered" evidence="5">
    <location>
        <begin position="260"/>
        <end position="281"/>
    </location>
</feature>
<dbReference type="SUPFAM" id="SSF90229">
    <property type="entry name" value="CCCH zinc finger"/>
    <property type="match status" value="1"/>
</dbReference>
<dbReference type="Gene3D" id="4.10.1000.10">
    <property type="entry name" value="Zinc finger, CCCH-type"/>
    <property type="match status" value="1"/>
</dbReference>
<proteinExistence type="predicted"/>
<protein>
    <submittedName>
        <fullName evidence="7">CCCH-type zinc finger-containing protein</fullName>
    </submittedName>
</protein>
<dbReference type="InterPro" id="IPR000571">
    <property type="entry name" value="Znf_CCCH"/>
</dbReference>
<dbReference type="GO" id="GO:0005829">
    <property type="term" value="C:cytosol"/>
    <property type="evidence" value="ECO:0007669"/>
    <property type="project" value="TreeGrafter"/>
</dbReference>
<dbReference type="EMBL" id="LODT01000051">
    <property type="protein sequence ID" value="KYQ88621.1"/>
    <property type="molecule type" value="Genomic_DNA"/>
</dbReference>
<keyword evidence="2 4" id="KW-0863">Zinc-finger</keyword>
<evidence type="ECO:0000313" key="7">
    <source>
        <dbReference type="EMBL" id="KYQ88621.1"/>
    </source>
</evidence>
<keyword evidence="8" id="KW-1185">Reference proteome</keyword>
<feature type="compositionally biased region" description="Basic and acidic residues" evidence="5">
    <location>
        <begin position="260"/>
        <end position="280"/>
    </location>
</feature>
<evidence type="ECO:0000256" key="3">
    <source>
        <dbReference type="ARBA" id="ARBA00022833"/>
    </source>
</evidence>
<feature type="compositionally biased region" description="Acidic residues" evidence="5">
    <location>
        <begin position="366"/>
        <end position="376"/>
    </location>
</feature>
<dbReference type="InParanoid" id="A0A151Z3V0"/>
<feature type="region of interest" description="Disordered" evidence="5">
    <location>
        <begin position="310"/>
        <end position="376"/>
    </location>
</feature>
<dbReference type="SMART" id="SM00356">
    <property type="entry name" value="ZnF_C3H1"/>
    <property type="match status" value="2"/>
</dbReference>
<dbReference type="GO" id="GO:0008270">
    <property type="term" value="F:zinc ion binding"/>
    <property type="evidence" value="ECO:0007669"/>
    <property type="project" value="UniProtKB-KW"/>
</dbReference>
<feature type="compositionally biased region" description="Acidic residues" evidence="5">
    <location>
        <begin position="334"/>
        <end position="359"/>
    </location>
</feature>
<evidence type="ECO:0000259" key="6">
    <source>
        <dbReference type="PROSITE" id="PS50103"/>
    </source>
</evidence>
<feature type="domain" description="C3H1-type" evidence="6">
    <location>
        <begin position="95"/>
        <end position="123"/>
    </location>
</feature>
<sequence>MPPKAAAGKKTVEKEKKKKIEDKTFGLKNKNKSKKVAEYVKNVENQVNNSAMQNKEKAKADAKKKEKELQEKAKKEMADLLKPTIVQAKVPIGVDPKSIVCEFYKQTNSCAKGNKCKFAHDLAVERKAQKIDIYTDRRGDEDKKNDDMENWDDEKLKSVVEKKKRAAEKGNKTDKICKYFLDAIETKKYGWFWDCPNGGEKCQYQHCLPEGYVLKKKKTKEDEEEEETPIEELIEEERAKLTKHTPVTLETFLKWKEEKRQQKEKAQKEAEEKRLADIKAGKTSMSGREMFVFNPDLFVDDDSAIDVKSKEYEVKDDEPSTLSNNIDKSLFIGDDMDDLPSDEDDDDDDDEEDDDEDDDEPKREEANEEEDEDSDE</sequence>
<dbReference type="PANTHER" id="PTHR12681">
    <property type="entry name" value="ZINC FINGER-CONTAINING PROTEIN P48ZNF"/>
    <property type="match status" value="1"/>
</dbReference>
<dbReference type="OMA" id="GREMFYF"/>
<feature type="compositionally biased region" description="Basic and acidic residues" evidence="5">
    <location>
        <begin position="10"/>
        <end position="25"/>
    </location>
</feature>
<accession>A0A151Z3V0</accession>
<evidence type="ECO:0000256" key="5">
    <source>
        <dbReference type="SAM" id="MobiDB-lite"/>
    </source>
</evidence>
<dbReference type="GO" id="GO:0003729">
    <property type="term" value="F:mRNA binding"/>
    <property type="evidence" value="ECO:0007669"/>
    <property type="project" value="TreeGrafter"/>
</dbReference>
<feature type="region of interest" description="Disordered" evidence="5">
    <location>
        <begin position="48"/>
        <end position="71"/>
    </location>
</feature>
<evidence type="ECO:0000313" key="8">
    <source>
        <dbReference type="Proteomes" id="UP000076078"/>
    </source>
</evidence>
<evidence type="ECO:0000256" key="1">
    <source>
        <dbReference type="ARBA" id="ARBA00022723"/>
    </source>
</evidence>
<dbReference type="InterPro" id="IPR036855">
    <property type="entry name" value="Znf_CCCH_sf"/>
</dbReference>
<dbReference type="AlphaFoldDB" id="A0A151Z3V0"/>
<dbReference type="FunCoup" id="A0A151Z3V0">
    <property type="interactions" value="1034"/>
</dbReference>
<dbReference type="Gene3D" id="6.20.400.10">
    <property type="match status" value="1"/>
</dbReference>
<organism evidence="7 8">
    <name type="scientific">Tieghemostelium lacteum</name>
    <name type="common">Slime mold</name>
    <name type="synonym">Dictyostelium lacteum</name>
    <dbReference type="NCBI Taxonomy" id="361077"/>
    <lineage>
        <taxon>Eukaryota</taxon>
        <taxon>Amoebozoa</taxon>
        <taxon>Evosea</taxon>
        <taxon>Eumycetozoa</taxon>
        <taxon>Dictyostelia</taxon>
        <taxon>Dictyosteliales</taxon>
        <taxon>Raperosteliaceae</taxon>
        <taxon>Tieghemostelium</taxon>
    </lineage>
</organism>
<dbReference type="PANTHER" id="PTHR12681:SF0">
    <property type="entry name" value="ZINC FINGER CCCH DOMAIN-CONTAINING PROTEIN 15"/>
    <property type="match status" value="1"/>
</dbReference>
<dbReference type="Pfam" id="PF16543">
    <property type="entry name" value="DFRP_C"/>
    <property type="match status" value="1"/>
</dbReference>
<feature type="region of interest" description="Disordered" evidence="5">
    <location>
        <begin position="1"/>
        <end position="27"/>
    </location>
</feature>
<evidence type="ECO:0000256" key="4">
    <source>
        <dbReference type="PROSITE-ProRule" id="PRU00723"/>
    </source>
</evidence>
<keyword evidence="3 4" id="KW-0862">Zinc</keyword>
<feature type="zinc finger region" description="C3H1-type" evidence="4">
    <location>
        <begin position="95"/>
        <end position="123"/>
    </location>
</feature>
<name>A0A151Z3V0_TIELA</name>
<dbReference type="PROSITE" id="PS50103">
    <property type="entry name" value="ZF_C3H1"/>
    <property type="match status" value="2"/>
</dbReference>
<evidence type="ECO:0000256" key="2">
    <source>
        <dbReference type="ARBA" id="ARBA00022771"/>
    </source>
</evidence>
<reference evidence="7 8" key="1">
    <citation type="submission" date="2015-12" db="EMBL/GenBank/DDBJ databases">
        <title>Dictyostelia acquired genes for synthesis and detection of signals that induce cell-type specialization by lateral gene transfer from prokaryotes.</title>
        <authorList>
            <person name="Gloeckner G."/>
            <person name="Schaap P."/>
        </authorList>
    </citation>
    <scope>NUCLEOTIDE SEQUENCE [LARGE SCALE GENOMIC DNA]</scope>
    <source>
        <strain evidence="7 8">TK</strain>
    </source>
</reference>
<gene>
    <name evidence="7" type="ORF">DLAC_11364</name>
</gene>
<feature type="compositionally biased region" description="Basic and acidic residues" evidence="5">
    <location>
        <begin position="54"/>
        <end position="71"/>
    </location>
</feature>
<feature type="zinc finger region" description="C3H1-type" evidence="4">
    <location>
        <begin position="171"/>
        <end position="209"/>
    </location>
</feature>
<dbReference type="STRING" id="361077.A0A151Z3V0"/>